<evidence type="ECO:0000313" key="17">
    <source>
        <dbReference type="Proteomes" id="UP000694398"/>
    </source>
</evidence>
<dbReference type="CTD" id="914"/>
<dbReference type="GO" id="GO:0032729">
    <property type="term" value="P:positive regulation of type II interferon production"/>
    <property type="evidence" value="ECO:0007669"/>
    <property type="project" value="Ensembl"/>
</dbReference>
<keyword evidence="9" id="KW-1015">Disulfide bond</keyword>
<dbReference type="SUPFAM" id="SSF48726">
    <property type="entry name" value="Immunoglobulin"/>
    <property type="match status" value="2"/>
</dbReference>
<evidence type="ECO:0000256" key="2">
    <source>
        <dbReference type="ARBA" id="ARBA00022475"/>
    </source>
</evidence>
<evidence type="ECO:0000256" key="6">
    <source>
        <dbReference type="ARBA" id="ARBA00022889"/>
    </source>
</evidence>
<evidence type="ECO:0000256" key="14">
    <source>
        <dbReference type="SAM" id="SignalP"/>
    </source>
</evidence>
<dbReference type="GO" id="GO:0032760">
    <property type="term" value="P:positive regulation of tumor necrosis factor production"/>
    <property type="evidence" value="ECO:0007669"/>
    <property type="project" value="Ensembl"/>
</dbReference>
<evidence type="ECO:0000256" key="1">
    <source>
        <dbReference type="ARBA" id="ARBA00004251"/>
    </source>
</evidence>
<keyword evidence="2" id="KW-1003">Cell membrane</keyword>
<dbReference type="GO" id="GO:0009897">
    <property type="term" value="C:external side of plasma membrane"/>
    <property type="evidence" value="ECO:0007669"/>
    <property type="project" value="Ensembl"/>
</dbReference>
<keyword evidence="6" id="KW-0130">Cell adhesion</keyword>
<feature type="domain" description="Immunoglobulin C2-set" evidence="15">
    <location>
        <begin position="129"/>
        <end position="198"/>
    </location>
</feature>
<dbReference type="Gene3D" id="2.60.40.10">
    <property type="entry name" value="Immunoglobulins"/>
    <property type="match status" value="2"/>
</dbReference>
<dbReference type="GO" id="GO:0034113">
    <property type="term" value="P:heterotypic cell-cell adhesion"/>
    <property type="evidence" value="ECO:0007669"/>
    <property type="project" value="Ensembl"/>
</dbReference>
<dbReference type="InterPro" id="IPR036179">
    <property type="entry name" value="Ig-like_dom_sf"/>
</dbReference>
<keyword evidence="7 13" id="KW-1133">Transmembrane helix</keyword>
<organism evidence="16 17">
    <name type="scientific">Chinchilla lanigera</name>
    <name type="common">Long-tailed chinchilla</name>
    <name type="synonym">Chinchilla villidera</name>
    <dbReference type="NCBI Taxonomy" id="34839"/>
    <lineage>
        <taxon>Eukaryota</taxon>
        <taxon>Metazoa</taxon>
        <taxon>Chordata</taxon>
        <taxon>Craniata</taxon>
        <taxon>Vertebrata</taxon>
        <taxon>Euteleostomi</taxon>
        <taxon>Mammalia</taxon>
        <taxon>Eutheria</taxon>
        <taxon>Euarchontoglires</taxon>
        <taxon>Glires</taxon>
        <taxon>Rodentia</taxon>
        <taxon>Hystricomorpha</taxon>
        <taxon>Chinchillidae</taxon>
        <taxon>Chinchilla</taxon>
    </lineage>
</organism>
<dbReference type="GO" id="GO:0030101">
    <property type="term" value="P:natural killer cell activation"/>
    <property type="evidence" value="ECO:0007669"/>
    <property type="project" value="Ensembl"/>
</dbReference>
<dbReference type="GeneID" id="102004418"/>
<dbReference type="InterPro" id="IPR013783">
    <property type="entry name" value="Ig-like_fold"/>
</dbReference>
<dbReference type="RefSeq" id="XP_005389102.1">
    <property type="nucleotide sequence ID" value="XM_005389045.2"/>
</dbReference>
<dbReference type="AlphaFoldDB" id="A0A8C2YND1"/>
<evidence type="ECO:0000313" key="16">
    <source>
        <dbReference type="Ensembl" id="ENSCLAP00000011365.1"/>
    </source>
</evidence>
<dbReference type="Pfam" id="PF05790">
    <property type="entry name" value="C2-set"/>
    <property type="match status" value="1"/>
</dbReference>
<feature type="chain" id="PRO_5034041425" evidence="14">
    <location>
        <begin position="26"/>
        <end position="343"/>
    </location>
</feature>
<keyword evidence="4 14" id="KW-0732">Signal</keyword>
<evidence type="ECO:0000259" key="15">
    <source>
        <dbReference type="Pfam" id="PF05790"/>
    </source>
</evidence>
<name>A0A8C2YND1_CHILA</name>
<dbReference type="PRINTS" id="PR01870">
    <property type="entry name" value="CD2ANTIGEN"/>
</dbReference>
<reference evidence="16" key="1">
    <citation type="submission" date="2025-08" db="UniProtKB">
        <authorList>
            <consortium name="Ensembl"/>
        </authorList>
    </citation>
    <scope>IDENTIFICATION</scope>
</reference>
<keyword evidence="11" id="KW-0393">Immunoglobulin domain</keyword>
<feature type="signal peptide" evidence="14">
    <location>
        <begin position="1"/>
        <end position="25"/>
    </location>
</feature>
<evidence type="ECO:0000256" key="9">
    <source>
        <dbReference type="ARBA" id="ARBA00023157"/>
    </source>
</evidence>
<dbReference type="Proteomes" id="UP000694398">
    <property type="component" value="Unassembled WGS sequence"/>
</dbReference>
<evidence type="ECO:0000256" key="3">
    <source>
        <dbReference type="ARBA" id="ARBA00022692"/>
    </source>
</evidence>
<accession>A0A8C2YND1</accession>
<reference evidence="16" key="2">
    <citation type="submission" date="2025-09" db="UniProtKB">
        <authorList>
            <consortium name="Ensembl"/>
        </authorList>
    </citation>
    <scope>IDENTIFICATION</scope>
</reference>
<evidence type="ECO:0000256" key="8">
    <source>
        <dbReference type="ARBA" id="ARBA00023136"/>
    </source>
</evidence>
<feature type="compositionally biased region" description="Pro residues" evidence="12">
    <location>
        <begin position="318"/>
        <end position="330"/>
    </location>
</feature>
<gene>
    <name evidence="16" type="primary">CD2</name>
</gene>
<keyword evidence="3 13" id="KW-0812">Transmembrane</keyword>
<evidence type="ECO:0000256" key="13">
    <source>
        <dbReference type="SAM" id="Phobius"/>
    </source>
</evidence>
<dbReference type="GO" id="GO:0005102">
    <property type="term" value="F:signaling receptor binding"/>
    <property type="evidence" value="ECO:0007669"/>
    <property type="project" value="Ensembl"/>
</dbReference>
<keyword evidence="17" id="KW-1185">Reference proteome</keyword>
<dbReference type="GO" id="GO:0005794">
    <property type="term" value="C:Golgi apparatus"/>
    <property type="evidence" value="ECO:0007669"/>
    <property type="project" value="Ensembl"/>
</dbReference>
<evidence type="ECO:0000256" key="10">
    <source>
        <dbReference type="ARBA" id="ARBA00023180"/>
    </source>
</evidence>
<feature type="compositionally biased region" description="Basic and acidic residues" evidence="12">
    <location>
        <begin position="246"/>
        <end position="256"/>
    </location>
</feature>
<feature type="transmembrane region" description="Helical" evidence="13">
    <location>
        <begin position="204"/>
        <end position="229"/>
    </location>
</feature>
<dbReference type="OMA" id="DIPNFQM"/>
<protein>
    <submittedName>
        <fullName evidence="16">CD2 molecule</fullName>
    </submittedName>
</protein>
<evidence type="ECO:0000256" key="12">
    <source>
        <dbReference type="SAM" id="MobiDB-lite"/>
    </source>
</evidence>
<keyword evidence="8 13" id="KW-0472">Membrane</keyword>
<evidence type="ECO:0000256" key="4">
    <source>
        <dbReference type="ARBA" id="ARBA00022729"/>
    </source>
</evidence>
<dbReference type="PANTHER" id="PTHR12080:SF54">
    <property type="entry name" value="T-CELL SURFACE ANTIGEN CD2"/>
    <property type="match status" value="1"/>
</dbReference>
<evidence type="ECO:0000256" key="11">
    <source>
        <dbReference type="ARBA" id="ARBA00023319"/>
    </source>
</evidence>
<feature type="compositionally biased region" description="Low complexity" evidence="12">
    <location>
        <begin position="263"/>
        <end position="272"/>
    </location>
</feature>
<keyword evidence="5" id="KW-0677">Repeat</keyword>
<proteinExistence type="predicted"/>
<dbReference type="GO" id="GO:0042267">
    <property type="term" value="P:natural killer cell mediated cytotoxicity"/>
    <property type="evidence" value="ECO:0007669"/>
    <property type="project" value="Ensembl"/>
</dbReference>
<feature type="region of interest" description="Disordered" evidence="12">
    <location>
        <begin position="246"/>
        <end position="343"/>
    </location>
</feature>
<keyword evidence="10" id="KW-0325">Glycoprotein</keyword>
<comment type="subcellular location">
    <subcellularLocation>
        <location evidence="1">Cell membrane</location>
        <topology evidence="1">Single-pass type I membrane protein</topology>
    </subcellularLocation>
</comment>
<dbReference type="InterPro" id="IPR015632">
    <property type="entry name" value="CD2"/>
</dbReference>
<dbReference type="OrthoDB" id="8439544at2759"/>
<sequence>MSLPYKSLASFFLLFSFSTKGSTLGEPRVLWGALGRDVNLDIPNFQMSDVINEVRWEAEGRRVAQLKGKNQYRLNQTYEILPNGTLKIKHLERSLHNIYKVIIYNTSGTSVLDKEFHLRIQEMVSKPQISWDCSNKTLTCEVVNGTNPKLNLYQHGKYLMKGSGKIITYRWKKLTEAFSCTASNEVSEESDAVAVSCSGKRMNLFLIAGFCVGGGLLALSVALIICYTYKRKMRNGRRCGEGLEISTRRITTEEGGPKPSHIQAPPAQNPSASHPPPPPSHRPQAPCHRPLTPAHHVPQRHQKRPPPSGTQVRQQKGPPLPKPRVQPKPPRGAAENSLSAASN</sequence>
<dbReference type="GeneTree" id="ENSGT01030000234540"/>
<dbReference type="InterPro" id="IPR008424">
    <property type="entry name" value="Ig_C2-set"/>
</dbReference>
<evidence type="ECO:0000256" key="7">
    <source>
        <dbReference type="ARBA" id="ARBA00022989"/>
    </source>
</evidence>
<evidence type="ECO:0000256" key="5">
    <source>
        <dbReference type="ARBA" id="ARBA00022737"/>
    </source>
</evidence>
<dbReference type="PANTHER" id="PTHR12080">
    <property type="entry name" value="SIGNALING LYMPHOCYTIC ACTIVATION MOLECULE"/>
    <property type="match status" value="1"/>
</dbReference>
<dbReference type="GO" id="GO:0032757">
    <property type="term" value="P:positive regulation of interleukin-8 production"/>
    <property type="evidence" value="ECO:0007669"/>
    <property type="project" value="Ensembl"/>
</dbReference>
<dbReference type="InterPro" id="IPR015631">
    <property type="entry name" value="CD2/SLAM_rcpt"/>
</dbReference>
<dbReference type="GO" id="GO:0005654">
    <property type="term" value="C:nucleoplasm"/>
    <property type="evidence" value="ECO:0007669"/>
    <property type="project" value="Ensembl"/>
</dbReference>
<dbReference type="Ensembl" id="ENSCLAT00000011502.1">
    <property type="protein sequence ID" value="ENSCLAP00000011365.1"/>
    <property type="gene ID" value="ENSCLAG00000007838.1"/>
</dbReference>